<dbReference type="Pfam" id="PF13868">
    <property type="entry name" value="TPH"/>
    <property type="match status" value="1"/>
</dbReference>
<comment type="similarity">
    <text evidence="5">Belongs to the CFAP53 family.</text>
</comment>
<accession>A0A8J4SS65</accession>
<feature type="coiled-coil region" evidence="7">
    <location>
        <begin position="201"/>
        <end position="253"/>
    </location>
</feature>
<dbReference type="GO" id="GO:0005929">
    <property type="term" value="C:cilium"/>
    <property type="evidence" value="ECO:0007669"/>
    <property type="project" value="UniProtKB-SubCell"/>
</dbReference>
<comment type="caution">
    <text evidence="10">The sequence shown here is derived from an EMBL/GenBank/DDBJ whole genome shotgun (WGS) entry which is preliminary data.</text>
</comment>
<evidence type="ECO:0000313" key="11">
    <source>
        <dbReference type="Proteomes" id="UP000748531"/>
    </source>
</evidence>
<sequence length="508" mass="61060">MREKQHRSRMSQNPWRSVQQNESIRTQNQTKLAKQNAERLRGVWEQQTREKQIELETWRRFYQIKHEQSKKLAERRQAFKLATLEEEVRLLAERTTPADEKVERYNQLKAKALQMEEDRRLANLKLVKEKYEQQFREGCDLLRTELSKRKAREVSEDRRVQIIMNQQAKQLAKEQELYFDRLQLEQQKLSPESKLECAKKAEERRTLVNILRKQIQQKEAEQQERLAGKIRERQEMEKQNQELNAEEERLLQEKFLKRNKIRQDLDICLQAKRERLAGEQAKLNAVDKMQMKQAKEQAIKQREGLSADKRRAKKECLQYMNYVRQTKEAEELYERQLESMVDDKVNQEAQKAAECKAREHAARKALSKETADVCRQQIEQKSYEGAQEKLSKIKEAAELKVILDEVRQETEKRLADQRMRLEDYRQQLEAQISERHQQEAQMREELERERIDGQRTEAIVQRRIYDVLHSELDDADRHPWRKMLAHQHPDIPVWTGMLAISPYNRELK</sequence>
<feature type="coiled-coil region" evidence="7">
    <location>
        <begin position="288"/>
        <end position="315"/>
    </location>
</feature>
<evidence type="ECO:0000313" key="10">
    <source>
        <dbReference type="EMBL" id="KAF5394955.1"/>
    </source>
</evidence>
<evidence type="ECO:0000259" key="9">
    <source>
        <dbReference type="Pfam" id="PF13868"/>
    </source>
</evidence>
<keyword evidence="3" id="KW-0969">Cilium</keyword>
<gene>
    <name evidence="10" type="ORF">PHET_09274</name>
</gene>
<dbReference type="AlphaFoldDB" id="A0A8J4SS65"/>
<evidence type="ECO:0000256" key="6">
    <source>
        <dbReference type="ARBA" id="ARBA00033773"/>
    </source>
</evidence>
<dbReference type="EMBL" id="LUCH01017472">
    <property type="protein sequence ID" value="KAF5394955.1"/>
    <property type="molecule type" value="Genomic_DNA"/>
</dbReference>
<protein>
    <recommendedName>
        <fullName evidence="6">Cilia- and flagella-associated protein 53</fullName>
    </recommendedName>
</protein>
<dbReference type="InterPro" id="IPR043597">
    <property type="entry name" value="TPH_dom"/>
</dbReference>
<keyword evidence="4" id="KW-0966">Cell projection</keyword>
<evidence type="ECO:0000256" key="4">
    <source>
        <dbReference type="ARBA" id="ARBA00023273"/>
    </source>
</evidence>
<dbReference type="PANTHER" id="PTHR31183">
    <property type="entry name" value="TRICHOPLEIN KERATIN FILAMENT-BINDING PROTEIN FAMILY MEMBER"/>
    <property type="match status" value="1"/>
</dbReference>
<dbReference type="Proteomes" id="UP000748531">
    <property type="component" value="Unassembled WGS sequence"/>
</dbReference>
<dbReference type="OrthoDB" id="75950at2759"/>
<feature type="compositionally biased region" description="Polar residues" evidence="8">
    <location>
        <begin position="10"/>
        <end position="33"/>
    </location>
</feature>
<organism evidence="10 11">
    <name type="scientific">Paragonimus heterotremus</name>
    <dbReference type="NCBI Taxonomy" id="100268"/>
    <lineage>
        <taxon>Eukaryota</taxon>
        <taxon>Metazoa</taxon>
        <taxon>Spiralia</taxon>
        <taxon>Lophotrochozoa</taxon>
        <taxon>Platyhelminthes</taxon>
        <taxon>Trematoda</taxon>
        <taxon>Digenea</taxon>
        <taxon>Plagiorchiida</taxon>
        <taxon>Troglotremata</taxon>
        <taxon>Troglotrematidae</taxon>
        <taxon>Paragonimus</taxon>
    </lineage>
</organism>
<name>A0A8J4SS65_9TREM</name>
<evidence type="ECO:0000256" key="5">
    <source>
        <dbReference type="ARBA" id="ARBA00033747"/>
    </source>
</evidence>
<evidence type="ECO:0000256" key="2">
    <source>
        <dbReference type="ARBA" id="ARBA00023054"/>
    </source>
</evidence>
<keyword evidence="11" id="KW-1185">Reference proteome</keyword>
<dbReference type="InterPro" id="IPR043596">
    <property type="entry name" value="CFAP53/TCHP"/>
</dbReference>
<evidence type="ECO:0000256" key="7">
    <source>
        <dbReference type="SAM" id="Coils"/>
    </source>
</evidence>
<feature type="domain" description="Trichohyalin-plectin-homology" evidence="9">
    <location>
        <begin position="136"/>
        <end position="472"/>
    </location>
</feature>
<dbReference type="PANTHER" id="PTHR31183:SF1">
    <property type="entry name" value="CILIA- AND FLAGELLA-ASSOCIATED PROTEIN 53"/>
    <property type="match status" value="1"/>
</dbReference>
<evidence type="ECO:0000256" key="1">
    <source>
        <dbReference type="ARBA" id="ARBA00004138"/>
    </source>
</evidence>
<proteinExistence type="inferred from homology"/>
<feature type="region of interest" description="Disordered" evidence="8">
    <location>
        <begin position="1"/>
        <end position="36"/>
    </location>
</feature>
<comment type="subcellular location">
    <subcellularLocation>
        <location evidence="1">Cell projection</location>
        <location evidence="1">Cilium</location>
    </subcellularLocation>
</comment>
<reference evidence="10" key="1">
    <citation type="submission" date="2019-05" db="EMBL/GenBank/DDBJ databases">
        <title>Annotation for the trematode Paragonimus heterotremus.</title>
        <authorList>
            <person name="Choi Y.-J."/>
        </authorList>
    </citation>
    <scope>NUCLEOTIDE SEQUENCE</scope>
    <source>
        <strain evidence="10">LC</strain>
    </source>
</reference>
<feature type="coiled-coil region" evidence="7">
    <location>
        <begin position="407"/>
        <end position="449"/>
    </location>
</feature>
<keyword evidence="2 7" id="KW-0175">Coiled coil</keyword>
<evidence type="ECO:0000256" key="3">
    <source>
        <dbReference type="ARBA" id="ARBA00023069"/>
    </source>
</evidence>
<feature type="coiled-coil region" evidence="7">
    <location>
        <begin position="98"/>
        <end position="134"/>
    </location>
</feature>
<evidence type="ECO:0000256" key="8">
    <source>
        <dbReference type="SAM" id="MobiDB-lite"/>
    </source>
</evidence>